<dbReference type="Proteomes" id="UP000320762">
    <property type="component" value="Unassembled WGS sequence"/>
</dbReference>
<keyword evidence="2" id="KW-0378">Hydrolase</keyword>
<reference evidence="2 3" key="1">
    <citation type="journal article" date="2019" name="New Phytol.">
        <title>Comparative genomics reveals unique wood-decay strategies and fruiting body development in the Schizophyllaceae.</title>
        <authorList>
            <person name="Almasi E."/>
            <person name="Sahu N."/>
            <person name="Krizsan K."/>
            <person name="Balint B."/>
            <person name="Kovacs G.M."/>
            <person name="Kiss B."/>
            <person name="Cseklye J."/>
            <person name="Drula E."/>
            <person name="Henrissat B."/>
            <person name="Nagy I."/>
            <person name="Chovatia M."/>
            <person name="Adam C."/>
            <person name="LaButti K."/>
            <person name="Lipzen A."/>
            <person name="Riley R."/>
            <person name="Grigoriev I.V."/>
            <person name="Nagy L.G."/>
        </authorList>
    </citation>
    <scope>NUCLEOTIDE SEQUENCE [LARGE SCALE GENOMIC DNA]</scope>
    <source>
        <strain evidence="2 3">NL-1724</strain>
    </source>
</reference>
<dbReference type="OrthoDB" id="3534988at2759"/>
<name>A0A550D036_9AGAR</name>
<protein>
    <submittedName>
        <fullName evidence="2">Six-hairpin glycosidase-like protein</fullName>
    </submittedName>
</protein>
<dbReference type="Gene3D" id="1.50.10.10">
    <property type="match status" value="1"/>
</dbReference>
<gene>
    <name evidence="2" type="ORF">BD626DRAFT_393154</name>
</gene>
<dbReference type="GO" id="GO:0016798">
    <property type="term" value="F:hydrolase activity, acting on glycosyl bonds"/>
    <property type="evidence" value="ECO:0007669"/>
    <property type="project" value="UniProtKB-KW"/>
</dbReference>
<dbReference type="GO" id="GO:0005975">
    <property type="term" value="P:carbohydrate metabolic process"/>
    <property type="evidence" value="ECO:0007669"/>
    <property type="project" value="InterPro"/>
</dbReference>
<dbReference type="SUPFAM" id="SSF48208">
    <property type="entry name" value="Six-hairpin glycosidases"/>
    <property type="match status" value="1"/>
</dbReference>
<dbReference type="STRING" id="97359.A0A550D036"/>
<keyword evidence="2" id="KW-0326">Glycosidase</keyword>
<feature type="chain" id="PRO_5022045093" evidence="1">
    <location>
        <begin position="19"/>
        <end position="736"/>
    </location>
</feature>
<organism evidence="2 3">
    <name type="scientific">Schizophyllum amplum</name>
    <dbReference type="NCBI Taxonomy" id="97359"/>
    <lineage>
        <taxon>Eukaryota</taxon>
        <taxon>Fungi</taxon>
        <taxon>Dikarya</taxon>
        <taxon>Basidiomycota</taxon>
        <taxon>Agaricomycotina</taxon>
        <taxon>Agaricomycetes</taxon>
        <taxon>Agaricomycetidae</taxon>
        <taxon>Agaricales</taxon>
        <taxon>Schizophyllaceae</taxon>
        <taxon>Schizophyllum</taxon>
    </lineage>
</organism>
<dbReference type="AlphaFoldDB" id="A0A550D036"/>
<evidence type="ECO:0000256" key="1">
    <source>
        <dbReference type="SAM" id="SignalP"/>
    </source>
</evidence>
<evidence type="ECO:0000313" key="2">
    <source>
        <dbReference type="EMBL" id="TRM70386.1"/>
    </source>
</evidence>
<feature type="signal peptide" evidence="1">
    <location>
        <begin position="1"/>
        <end position="18"/>
    </location>
</feature>
<evidence type="ECO:0000313" key="3">
    <source>
        <dbReference type="Proteomes" id="UP000320762"/>
    </source>
</evidence>
<dbReference type="InterPro" id="IPR012341">
    <property type="entry name" value="6hp_glycosidase-like_sf"/>
</dbReference>
<sequence>MHSRQVLSVVCLAWTANAAIDRRDVVSRYNPTRNASSATTPMQVGNGNFAFGADATGLQTFQPFATLSSWAWKNDSYPDGTTYDDIENYHGTSWLDHGRPVEYDFGGQPSEIEKWLTANPNRVNLGRIGLAFLDDAGAPAANVSETDLASLHQELDLWTGVMQSDFEYAGLPVRVTTSCADRSDTVVVTIASSLLAAGRLGVFLDFPWTDGTSKFNAPFVGVYNATEKHTTALSELDDRRGGEISHQLGSSSFATLVEAQQDITISRDSPDAHRYTLVPLDPADELSFAVSYGPSSAEVRDVRPDFTHDASAAAWEDFWTNSGFVDVVTGSTDERADELQRRIILSRYLLRVNEAPDSSSPQESGLVNNGWVSLTAAKFHMEMIFWHLQHWALWNNWDLLNRSTSLYANFLPSSVHRAQDQQGYSAGARWPKMTDPSGRSAPGEINNLLIWQQPHPLVFAEYERRATLSSRADSPSSLAVLEKWAPVVRATADWMASYAWWNTSAGVYDLGPPMYVVSEDTHPNATRNPAFELAYWRLGLDIAGRWVAALGEEVPEAGEEREEEPAVWTHVRENLAPLPVHEGTYMVHEDIETDFWTREEYTNDHPALTGLYGWLPATQGLDVDIAKATAEKVWTTWNVSNCWGWDFPMLAMSAARNGDPERAVDWLLDPLFQFDDVGMPVGGVRVPTPYFPGSGGLLYAVAMMAAGWDGSEPDSLAPGFPREGWNVTVEDLSRAM</sequence>
<dbReference type="InterPro" id="IPR008928">
    <property type="entry name" value="6-hairpin_glycosidase_sf"/>
</dbReference>
<comment type="caution">
    <text evidence="2">The sequence shown here is derived from an EMBL/GenBank/DDBJ whole genome shotgun (WGS) entry which is preliminary data.</text>
</comment>
<keyword evidence="3" id="KW-1185">Reference proteome</keyword>
<keyword evidence="1" id="KW-0732">Signal</keyword>
<dbReference type="EMBL" id="VDMD01000001">
    <property type="protein sequence ID" value="TRM70386.1"/>
    <property type="molecule type" value="Genomic_DNA"/>
</dbReference>
<proteinExistence type="predicted"/>
<accession>A0A550D036</accession>